<dbReference type="AlphaFoldDB" id="A0A7Z7MVQ0"/>
<feature type="domain" description="Phasin" evidence="1">
    <location>
        <begin position="5"/>
        <end position="103"/>
    </location>
</feature>
<dbReference type="RefSeq" id="WP_154717110.1">
    <property type="nucleotide sequence ID" value="NZ_LT837803.1"/>
</dbReference>
<sequence length="174" mass="19065">MKSDQLSELQRKNLETCMKLAQISFDNSQRLVALQLDIIKKLFEDGIENAKAQTASKDPQQALALQSRYAQDSTQAVMDATRQLSELYTASCGECAQLLSEQYANGNKDMMASFQSLFSTLPGQNTNLMESMTQAMNTVSNAFEQFAKAATTTFATEAKTSAASATPATKRRHA</sequence>
<evidence type="ECO:0000259" key="1">
    <source>
        <dbReference type="Pfam" id="PF09361"/>
    </source>
</evidence>
<evidence type="ECO:0000313" key="3">
    <source>
        <dbReference type="Proteomes" id="UP000242886"/>
    </source>
</evidence>
<dbReference type="NCBIfam" id="TIGR01841">
    <property type="entry name" value="phasin"/>
    <property type="match status" value="1"/>
</dbReference>
<dbReference type="Proteomes" id="UP000242886">
    <property type="component" value="Chromosome SDENCHOL"/>
</dbReference>
<dbReference type="InterPro" id="IPR018968">
    <property type="entry name" value="Phasin"/>
</dbReference>
<dbReference type="Pfam" id="PF09361">
    <property type="entry name" value="Phasin_2"/>
    <property type="match status" value="1"/>
</dbReference>
<dbReference type="InterPro" id="IPR010127">
    <property type="entry name" value="Phasin_subfam-1"/>
</dbReference>
<gene>
    <name evidence="2" type="primary">phbP</name>
    <name evidence="2" type="ORF">SDENCHOL_20627</name>
</gene>
<dbReference type="EMBL" id="LT837803">
    <property type="protein sequence ID" value="SMB28396.1"/>
    <property type="molecule type" value="Genomic_DNA"/>
</dbReference>
<organism evidence="2 3">
    <name type="scientific">Sterolibacterium denitrificans</name>
    <dbReference type="NCBI Taxonomy" id="157592"/>
    <lineage>
        <taxon>Bacteria</taxon>
        <taxon>Pseudomonadati</taxon>
        <taxon>Pseudomonadota</taxon>
        <taxon>Betaproteobacteria</taxon>
        <taxon>Nitrosomonadales</taxon>
        <taxon>Sterolibacteriaceae</taxon>
        <taxon>Sterolibacterium</taxon>
    </lineage>
</organism>
<reference evidence="2" key="1">
    <citation type="submission" date="2017-03" db="EMBL/GenBank/DDBJ databases">
        <authorList>
            <consortium name="AG Boll"/>
        </authorList>
    </citation>
    <scope>NUCLEOTIDE SEQUENCE [LARGE SCALE GENOMIC DNA]</scope>
    <source>
        <strain evidence="2">Chol</strain>
    </source>
</reference>
<accession>A0A7Z7MVQ0</accession>
<name>A0A7Z7MVQ0_9PROT</name>
<protein>
    <submittedName>
        <fullName evidence="2">Granule-associated protein</fullName>
    </submittedName>
</protein>
<evidence type="ECO:0000313" key="2">
    <source>
        <dbReference type="EMBL" id="SMB28396.1"/>
    </source>
</evidence>
<proteinExistence type="predicted"/>
<keyword evidence="3" id="KW-1185">Reference proteome</keyword>